<reference evidence="5" key="1">
    <citation type="submission" date="2016-04" db="UniProtKB">
        <authorList>
            <consortium name="WormBaseParasite"/>
        </authorList>
    </citation>
    <scope>IDENTIFICATION</scope>
</reference>
<keyword evidence="1" id="KW-0812">Transmembrane</keyword>
<feature type="transmembrane region" description="Helical" evidence="1">
    <location>
        <begin position="372"/>
        <end position="397"/>
    </location>
</feature>
<evidence type="ECO:0000256" key="1">
    <source>
        <dbReference type="SAM" id="Phobius"/>
    </source>
</evidence>
<keyword evidence="1" id="KW-1133">Transmembrane helix</keyword>
<keyword evidence="1" id="KW-0472">Membrane</keyword>
<feature type="domain" description="Calcineurin-like phosphoesterase" evidence="2">
    <location>
        <begin position="475"/>
        <end position="643"/>
    </location>
</feature>
<dbReference type="SUPFAM" id="SSF56300">
    <property type="entry name" value="Metallo-dependent phosphatases"/>
    <property type="match status" value="2"/>
</dbReference>
<dbReference type="PANTHER" id="PTHR31302:SF30">
    <property type="entry name" value="CALCINEURIN-LIKE PHOSPHOESTERASE DOMAIN-CONTAINING PROTEIN"/>
    <property type="match status" value="1"/>
</dbReference>
<dbReference type="STRING" id="6280.A0A158PSI7"/>
<keyword evidence="4" id="KW-1185">Reference proteome</keyword>
<evidence type="ECO:0000313" key="4">
    <source>
        <dbReference type="Proteomes" id="UP000278627"/>
    </source>
</evidence>
<dbReference type="AlphaFoldDB" id="A0A158PSI7"/>
<dbReference type="InterPro" id="IPR051158">
    <property type="entry name" value="Metallophosphoesterase_sf"/>
</dbReference>
<feature type="transmembrane region" description="Helical" evidence="1">
    <location>
        <begin position="433"/>
        <end position="453"/>
    </location>
</feature>
<gene>
    <name evidence="3" type="ORF">BPAG_LOCUS13109</name>
</gene>
<feature type="transmembrane region" description="Helical" evidence="1">
    <location>
        <begin position="249"/>
        <end position="272"/>
    </location>
</feature>
<organism evidence="5">
    <name type="scientific">Brugia pahangi</name>
    <name type="common">Filarial nematode worm</name>
    <dbReference type="NCBI Taxonomy" id="6280"/>
    <lineage>
        <taxon>Eukaryota</taxon>
        <taxon>Metazoa</taxon>
        <taxon>Ecdysozoa</taxon>
        <taxon>Nematoda</taxon>
        <taxon>Chromadorea</taxon>
        <taxon>Rhabditida</taxon>
        <taxon>Spirurina</taxon>
        <taxon>Spiruromorpha</taxon>
        <taxon>Filarioidea</taxon>
        <taxon>Onchocercidae</taxon>
        <taxon>Brugia</taxon>
    </lineage>
</organism>
<dbReference type="EMBL" id="UZAD01013354">
    <property type="protein sequence ID" value="VDN94295.1"/>
    <property type="molecule type" value="Genomic_DNA"/>
</dbReference>
<dbReference type="CDD" id="cd07385">
    <property type="entry name" value="MPP_YkuE_C"/>
    <property type="match status" value="2"/>
</dbReference>
<dbReference type="Pfam" id="PF00149">
    <property type="entry name" value="Metallophos"/>
    <property type="match status" value="2"/>
</dbReference>
<feature type="transmembrane region" description="Helical" evidence="1">
    <location>
        <begin position="293"/>
        <end position="312"/>
    </location>
</feature>
<evidence type="ECO:0000313" key="5">
    <source>
        <dbReference type="WBParaSite" id="BPAG_0001318101-mRNA-1"/>
    </source>
</evidence>
<sequence>INRVNVKIRDLPASLDGFTIVLLTDIHIGPTVDQKRVREIVEKTNALHADMVAISGDLVDGFLSNLVQPTLPLAELRSKFGVYYVTGNHEYYYGDTNEWLHYFTTKFNITVLRNENRNLCSSSGDCICIAGVDDFFTEKLRISDHHMDAERALSGCSETQPTILLVHQPNGASKILRNTKKRIDLVLSGHTHAGQFYIVWFLAYLKNDFLYGHYKIKNRDTQIYVSSGVNYWGPPVKIKMNFRIARFPVIISIIISSVSIIFLNIFGMRIFGVNDVHDYRKGNRARQLSTVKFELFILPFSVFVYLRLIQLAKYVLAYNNNGMITDHAGKMVNLYGKKSIYLQLIAIGTILWLFLGHATLFLYFIPDLVPRFLVMLSFLSIGLWYHIVIPLVAFAILTAVFSELKTVNICHPFINKCFSKFSVLEAFCLNKNVQTAFTLLIAIFLCFFSYIFCDNLVIKNVSLNVKDLPNGTEGIRFALISDIHAGATVFKEKIEEIVDRVNSESVDAVFLVGDAVDAPRDSIENRVKPLRFLKQKTFYVSGNHEYYYSNASEWFDLFQQYGFEILNNRHVLFRGICIAGVSDYSSGESGLPAHKFQPVEALKGCPQNTTTIVLSHNPASAKEIAFNSAHLRVDLILSGHTHAGQFYTVAPIAYWMLPYYYGLYQISPETQLFITAGTLYQGAPMKMVWTSEIWIIEFHAAF</sequence>
<dbReference type="Proteomes" id="UP000278627">
    <property type="component" value="Unassembled WGS sequence"/>
</dbReference>
<dbReference type="InterPro" id="IPR029052">
    <property type="entry name" value="Metallo-depent_PP-like"/>
</dbReference>
<name>A0A158PSI7_BRUPA</name>
<reference evidence="3 4" key="2">
    <citation type="submission" date="2018-11" db="EMBL/GenBank/DDBJ databases">
        <authorList>
            <consortium name="Pathogen Informatics"/>
        </authorList>
    </citation>
    <scope>NUCLEOTIDE SEQUENCE [LARGE SCALE GENOMIC DNA]</scope>
</reference>
<accession>A0A158PSI7</accession>
<dbReference type="WBParaSite" id="BPAG_0001318101-mRNA-1">
    <property type="protein sequence ID" value="BPAG_0001318101-mRNA-1"/>
    <property type="gene ID" value="BPAG_0001318101"/>
</dbReference>
<proteinExistence type="predicted"/>
<evidence type="ECO:0000313" key="3">
    <source>
        <dbReference type="EMBL" id="VDN94295.1"/>
    </source>
</evidence>
<feature type="domain" description="Calcineurin-like phosphoesterase" evidence="2">
    <location>
        <begin position="19"/>
        <end position="193"/>
    </location>
</feature>
<dbReference type="PANTHER" id="PTHR31302">
    <property type="entry name" value="TRANSMEMBRANE PROTEIN WITH METALLOPHOSPHOESTERASE DOMAIN-RELATED"/>
    <property type="match status" value="1"/>
</dbReference>
<feature type="transmembrane region" description="Helical" evidence="1">
    <location>
        <begin position="340"/>
        <end position="365"/>
    </location>
</feature>
<dbReference type="InterPro" id="IPR004843">
    <property type="entry name" value="Calcineurin-like_PHP"/>
</dbReference>
<dbReference type="Gene3D" id="3.60.21.10">
    <property type="match status" value="2"/>
</dbReference>
<evidence type="ECO:0000259" key="2">
    <source>
        <dbReference type="Pfam" id="PF00149"/>
    </source>
</evidence>
<protein>
    <submittedName>
        <fullName evidence="5">Metallophos domain-containing protein</fullName>
    </submittedName>
</protein>
<dbReference type="GO" id="GO:0016787">
    <property type="term" value="F:hydrolase activity"/>
    <property type="evidence" value="ECO:0007669"/>
    <property type="project" value="InterPro"/>
</dbReference>